<dbReference type="InterPro" id="IPR029058">
    <property type="entry name" value="AB_hydrolase_fold"/>
</dbReference>
<dbReference type="Proteomes" id="UP000321181">
    <property type="component" value="Unassembled WGS sequence"/>
</dbReference>
<dbReference type="OrthoDB" id="9800988at2"/>
<dbReference type="Pfam" id="PF00561">
    <property type="entry name" value="Abhydrolase_1"/>
    <property type="match status" value="1"/>
</dbReference>
<keyword evidence="3" id="KW-1185">Reference proteome</keyword>
<dbReference type="PANTHER" id="PTHR43433">
    <property type="entry name" value="HYDROLASE, ALPHA/BETA FOLD FAMILY PROTEIN"/>
    <property type="match status" value="1"/>
</dbReference>
<evidence type="ECO:0000313" key="2">
    <source>
        <dbReference type="EMBL" id="GEO33778.1"/>
    </source>
</evidence>
<dbReference type="PANTHER" id="PTHR43433:SF10">
    <property type="entry name" value="AB HYDROLASE-1 DOMAIN-CONTAINING PROTEIN"/>
    <property type="match status" value="1"/>
</dbReference>
<dbReference type="SUPFAM" id="SSF53474">
    <property type="entry name" value="alpha/beta-Hydrolases"/>
    <property type="match status" value="1"/>
</dbReference>
<reference evidence="2 3" key="1">
    <citation type="submission" date="2019-07" db="EMBL/GenBank/DDBJ databases">
        <title>Whole genome shotgun sequence of Cellulomonas aerilata NBRC 106308.</title>
        <authorList>
            <person name="Hosoyama A."/>
            <person name="Uohara A."/>
            <person name="Ohji S."/>
            <person name="Ichikawa N."/>
        </authorList>
    </citation>
    <scope>NUCLEOTIDE SEQUENCE [LARGE SCALE GENOMIC DNA]</scope>
    <source>
        <strain evidence="2 3">NBRC 106308</strain>
    </source>
</reference>
<dbReference type="GO" id="GO:0016787">
    <property type="term" value="F:hydrolase activity"/>
    <property type="evidence" value="ECO:0007669"/>
    <property type="project" value="UniProtKB-KW"/>
</dbReference>
<proteinExistence type="predicted"/>
<protein>
    <submittedName>
        <fullName evidence="2">Alpha/beta hydrolase</fullName>
    </submittedName>
</protein>
<name>A0A512DBD3_9CELL</name>
<dbReference type="Gene3D" id="3.40.50.1820">
    <property type="entry name" value="alpha/beta hydrolase"/>
    <property type="match status" value="1"/>
</dbReference>
<dbReference type="InterPro" id="IPR050471">
    <property type="entry name" value="AB_hydrolase"/>
</dbReference>
<dbReference type="AlphaFoldDB" id="A0A512DBD3"/>
<dbReference type="EMBL" id="BJYY01000012">
    <property type="protein sequence ID" value="GEO33778.1"/>
    <property type="molecule type" value="Genomic_DNA"/>
</dbReference>
<comment type="caution">
    <text evidence="2">The sequence shown here is derived from an EMBL/GenBank/DDBJ whole genome shotgun (WGS) entry which is preliminary data.</text>
</comment>
<organism evidence="2 3">
    <name type="scientific">Cellulomonas aerilata</name>
    <dbReference type="NCBI Taxonomy" id="515326"/>
    <lineage>
        <taxon>Bacteria</taxon>
        <taxon>Bacillati</taxon>
        <taxon>Actinomycetota</taxon>
        <taxon>Actinomycetes</taxon>
        <taxon>Micrococcales</taxon>
        <taxon>Cellulomonadaceae</taxon>
        <taxon>Cellulomonas</taxon>
    </lineage>
</organism>
<feature type="domain" description="AB hydrolase-1" evidence="1">
    <location>
        <begin position="37"/>
        <end position="273"/>
    </location>
</feature>
<dbReference type="CDD" id="cd18785">
    <property type="entry name" value="SF2_C"/>
    <property type="match status" value="1"/>
</dbReference>
<sequence>MTIQRDLTLDDGRTLRVYDTGPRIPAADGPGTDPGLVVVWHHGTPNTGPPPEPLLAPSRRRGIRWVSLDRPGYGGSSALPGRDVLSVAADVRRVVDALGVGRFAVMGHSGGGPHALACAAALPDRVLAVVCGAGLAPPDADGLDWFAGMAPAGEARVRAAVRGRAALVDLLSGEEFDPGQFTAADHAALAGPWSWLGEVAQEGGRTGRNGMVDDDLAYVSPWGFRPQDVRAPVLVLHGGQDRVVPAAHGQWLASAIPGAELWLRPADGHISVLGDAVEALNWLLERARRR</sequence>
<dbReference type="InterPro" id="IPR000073">
    <property type="entry name" value="AB_hydrolase_1"/>
</dbReference>
<keyword evidence="2" id="KW-0378">Hydrolase</keyword>
<evidence type="ECO:0000259" key="1">
    <source>
        <dbReference type="Pfam" id="PF00561"/>
    </source>
</evidence>
<gene>
    <name evidence="2" type="ORF">CAE01nite_15030</name>
</gene>
<dbReference type="PRINTS" id="PR00111">
    <property type="entry name" value="ABHYDROLASE"/>
</dbReference>
<evidence type="ECO:0000313" key="3">
    <source>
        <dbReference type="Proteomes" id="UP000321181"/>
    </source>
</evidence>
<accession>A0A512DBD3</accession>
<dbReference type="RefSeq" id="WP_146902287.1">
    <property type="nucleotide sequence ID" value="NZ_BAAARM010000002.1"/>
</dbReference>